<keyword evidence="1" id="KW-0472">Membrane</keyword>
<name>A0A1J1IXW3_9DIPT</name>
<sequence length="144" mass="16055">MPIVNHFLCFDLQTGGYAIGTFEIILHSCLIAFSGYRLMNTNNSVQIAMLSGEMAIYGFGLLTAVLLIVGASKKIVPLIFPYLISSLLVLVAIIINLVTLNWQYVPFAIYIVYTFICILSLCQQIREEKVRKSVNGYQQAPLSE</sequence>
<dbReference type="Proteomes" id="UP000183832">
    <property type="component" value="Unassembled WGS sequence"/>
</dbReference>
<feature type="transmembrane region" description="Helical" evidence="1">
    <location>
        <begin position="54"/>
        <end position="71"/>
    </location>
</feature>
<proteinExistence type="predicted"/>
<dbReference type="OrthoDB" id="7789231at2759"/>
<evidence type="ECO:0000313" key="2">
    <source>
        <dbReference type="EMBL" id="CRL04999.1"/>
    </source>
</evidence>
<feature type="transmembrane region" description="Helical" evidence="1">
    <location>
        <begin position="12"/>
        <end position="34"/>
    </location>
</feature>
<keyword evidence="1" id="KW-0812">Transmembrane</keyword>
<reference evidence="2 3" key="1">
    <citation type="submission" date="2015-04" db="EMBL/GenBank/DDBJ databases">
        <authorList>
            <person name="Syromyatnikov M.Y."/>
            <person name="Popov V.N."/>
        </authorList>
    </citation>
    <scope>NUCLEOTIDE SEQUENCE [LARGE SCALE GENOMIC DNA]</scope>
</reference>
<dbReference type="EMBL" id="CVRI01000064">
    <property type="protein sequence ID" value="CRL04999.1"/>
    <property type="molecule type" value="Genomic_DNA"/>
</dbReference>
<dbReference type="AlphaFoldDB" id="A0A1J1IXW3"/>
<accession>A0A1J1IXW3</accession>
<feature type="transmembrane region" description="Helical" evidence="1">
    <location>
        <begin position="78"/>
        <end position="98"/>
    </location>
</feature>
<protein>
    <submittedName>
        <fullName evidence="2">CLUMA_CG017958, isoform A</fullName>
    </submittedName>
</protein>
<evidence type="ECO:0000313" key="3">
    <source>
        <dbReference type="Proteomes" id="UP000183832"/>
    </source>
</evidence>
<organism evidence="2 3">
    <name type="scientific">Clunio marinus</name>
    <dbReference type="NCBI Taxonomy" id="568069"/>
    <lineage>
        <taxon>Eukaryota</taxon>
        <taxon>Metazoa</taxon>
        <taxon>Ecdysozoa</taxon>
        <taxon>Arthropoda</taxon>
        <taxon>Hexapoda</taxon>
        <taxon>Insecta</taxon>
        <taxon>Pterygota</taxon>
        <taxon>Neoptera</taxon>
        <taxon>Endopterygota</taxon>
        <taxon>Diptera</taxon>
        <taxon>Nematocera</taxon>
        <taxon>Chironomoidea</taxon>
        <taxon>Chironomidae</taxon>
        <taxon>Clunio</taxon>
    </lineage>
</organism>
<keyword evidence="3" id="KW-1185">Reference proteome</keyword>
<gene>
    <name evidence="2" type="ORF">CLUMA_CG017958</name>
</gene>
<keyword evidence="1" id="KW-1133">Transmembrane helix</keyword>
<evidence type="ECO:0000256" key="1">
    <source>
        <dbReference type="SAM" id="Phobius"/>
    </source>
</evidence>
<feature type="transmembrane region" description="Helical" evidence="1">
    <location>
        <begin position="104"/>
        <end position="122"/>
    </location>
</feature>